<dbReference type="InterPro" id="IPR026960">
    <property type="entry name" value="RVT-Znf"/>
</dbReference>
<evidence type="ECO:0000259" key="1">
    <source>
        <dbReference type="Pfam" id="PF13456"/>
    </source>
</evidence>
<dbReference type="InterPro" id="IPR052929">
    <property type="entry name" value="RNase_H-like_EbsB-rel"/>
</dbReference>
<evidence type="ECO:0000313" key="3">
    <source>
        <dbReference type="EMBL" id="MBA0723001.1"/>
    </source>
</evidence>
<dbReference type="Gene3D" id="3.30.420.10">
    <property type="entry name" value="Ribonuclease H-like superfamily/Ribonuclease H"/>
    <property type="match status" value="1"/>
</dbReference>
<dbReference type="PANTHER" id="PTHR47074:SF48">
    <property type="entry name" value="POLYNUCLEOTIDYL TRANSFERASE, RIBONUCLEASE H-LIKE SUPERFAMILY PROTEIN"/>
    <property type="match status" value="1"/>
</dbReference>
<accession>A0A7J9AFZ2</accession>
<protein>
    <recommendedName>
        <fullName evidence="5">RNase H type-1 domain-containing protein</fullName>
    </recommendedName>
</protein>
<dbReference type="InterPro" id="IPR036397">
    <property type="entry name" value="RNaseH_sf"/>
</dbReference>
<comment type="caution">
    <text evidence="3">The sequence shown here is derived from an EMBL/GenBank/DDBJ whole genome shotgun (WGS) entry which is preliminary data.</text>
</comment>
<evidence type="ECO:0000313" key="4">
    <source>
        <dbReference type="Proteomes" id="UP000593574"/>
    </source>
</evidence>
<reference evidence="3 4" key="1">
    <citation type="journal article" date="2019" name="Genome Biol. Evol.">
        <title>Insights into the evolution of the New World diploid cottons (Gossypium, subgenus Houzingenia) based on genome sequencing.</title>
        <authorList>
            <person name="Grover C.E."/>
            <person name="Arick M.A. 2nd"/>
            <person name="Thrash A."/>
            <person name="Conover J.L."/>
            <person name="Sanders W.S."/>
            <person name="Peterson D.G."/>
            <person name="Frelichowski J.E."/>
            <person name="Scheffler J.A."/>
            <person name="Scheffler B.E."/>
            <person name="Wendel J.F."/>
        </authorList>
    </citation>
    <scope>NUCLEOTIDE SEQUENCE [LARGE SCALE GENOMIC DNA]</scope>
    <source>
        <strain evidence="3">4</strain>
        <tissue evidence="3">Leaf</tissue>
    </source>
</reference>
<feature type="domain" description="Reverse transcriptase zinc-binding" evidence="2">
    <location>
        <begin position="29"/>
        <end position="112"/>
    </location>
</feature>
<evidence type="ECO:0000259" key="2">
    <source>
        <dbReference type="Pfam" id="PF13966"/>
    </source>
</evidence>
<dbReference type="Pfam" id="PF13456">
    <property type="entry name" value="RVT_3"/>
    <property type="match status" value="1"/>
</dbReference>
<dbReference type="CDD" id="cd06222">
    <property type="entry name" value="RNase_H_like"/>
    <property type="match status" value="1"/>
</dbReference>
<dbReference type="GO" id="GO:0004523">
    <property type="term" value="F:RNA-DNA hybrid ribonuclease activity"/>
    <property type="evidence" value="ECO:0007669"/>
    <property type="project" value="InterPro"/>
</dbReference>
<evidence type="ECO:0008006" key="5">
    <source>
        <dbReference type="Google" id="ProtNLM"/>
    </source>
</evidence>
<dbReference type="SUPFAM" id="SSF53098">
    <property type="entry name" value="Ribonuclease H-like"/>
    <property type="match status" value="1"/>
</dbReference>
<dbReference type="Pfam" id="PF13966">
    <property type="entry name" value="zf-RVT"/>
    <property type="match status" value="1"/>
</dbReference>
<dbReference type="InterPro" id="IPR002156">
    <property type="entry name" value="RNaseH_domain"/>
</dbReference>
<sequence>MGECICKLPIPPIDVNDSRTWLHNPHGVYTSKFAYSWLSLKRIGFGPHRPFWRIIWKLKMLPKIKVFRIGHNILPTYANIARIHHNFSTTCPRCKNNEENLIHALKECLKVRETLIIGGLKNRLLDGNYVRCIDWLEDILRELDSKAAADFFTLLWNCWNSRNKMVFQGKDNPTMVMWERAQTLSNDFRIFNLNEPPVIPPTPVTVLNGYVGYGAIARDADGFALAGCCGFANKAIDAVWADLKALTLGLKLASNLKLSKMIMESDNATLINTIKNCDKDVTILGCCVKQECRAIRNFETVHFNWIDRNSNEVVDMLCKIAIKNRCDLMFNMDYPLKIHNVII</sequence>
<dbReference type="InterPro" id="IPR044730">
    <property type="entry name" value="RNase_H-like_dom_plant"/>
</dbReference>
<name>A0A7J9AFZ2_9ROSI</name>
<proteinExistence type="predicted"/>
<dbReference type="PANTHER" id="PTHR47074">
    <property type="entry name" value="BNAC02G40300D PROTEIN"/>
    <property type="match status" value="1"/>
</dbReference>
<dbReference type="InterPro" id="IPR012337">
    <property type="entry name" value="RNaseH-like_sf"/>
</dbReference>
<organism evidence="3 4">
    <name type="scientific">Gossypium laxum</name>
    <dbReference type="NCBI Taxonomy" id="34288"/>
    <lineage>
        <taxon>Eukaryota</taxon>
        <taxon>Viridiplantae</taxon>
        <taxon>Streptophyta</taxon>
        <taxon>Embryophyta</taxon>
        <taxon>Tracheophyta</taxon>
        <taxon>Spermatophyta</taxon>
        <taxon>Magnoliopsida</taxon>
        <taxon>eudicotyledons</taxon>
        <taxon>Gunneridae</taxon>
        <taxon>Pentapetalae</taxon>
        <taxon>rosids</taxon>
        <taxon>malvids</taxon>
        <taxon>Malvales</taxon>
        <taxon>Malvaceae</taxon>
        <taxon>Malvoideae</taxon>
        <taxon>Gossypium</taxon>
    </lineage>
</organism>
<dbReference type="EMBL" id="JABEZV010000010">
    <property type="protein sequence ID" value="MBA0723001.1"/>
    <property type="molecule type" value="Genomic_DNA"/>
</dbReference>
<dbReference type="Proteomes" id="UP000593574">
    <property type="component" value="Unassembled WGS sequence"/>
</dbReference>
<keyword evidence="4" id="KW-1185">Reference proteome</keyword>
<gene>
    <name evidence="3" type="ORF">Golax_003622</name>
</gene>
<dbReference type="AlphaFoldDB" id="A0A7J9AFZ2"/>
<dbReference type="GO" id="GO:0003676">
    <property type="term" value="F:nucleic acid binding"/>
    <property type="evidence" value="ECO:0007669"/>
    <property type="project" value="InterPro"/>
</dbReference>
<feature type="domain" description="RNase H type-1" evidence="1">
    <location>
        <begin position="208"/>
        <end position="320"/>
    </location>
</feature>